<evidence type="ECO:0000313" key="8">
    <source>
        <dbReference type="EMBL" id="KAL0487446.1"/>
    </source>
</evidence>
<evidence type="ECO:0000256" key="2">
    <source>
        <dbReference type="ARBA" id="ARBA00022692"/>
    </source>
</evidence>
<feature type="signal peptide" evidence="7">
    <location>
        <begin position="1"/>
        <end position="21"/>
    </location>
</feature>
<dbReference type="InterPro" id="IPR002781">
    <property type="entry name" value="TM_pro_TauE-like"/>
</dbReference>
<comment type="caution">
    <text evidence="8">The sequence shown here is derived from an EMBL/GenBank/DDBJ whole genome shotgun (WGS) entry which is preliminary data.</text>
</comment>
<feature type="transmembrane region" description="Helical" evidence="6">
    <location>
        <begin position="406"/>
        <end position="429"/>
    </location>
</feature>
<sequence>MHRSFLLLVAVFFVILRTSVAQDISKLGRPCTEERQRANCGESLVCLNSTCSYCTQNEQCRSIHVVDICQKYFFKNKTTNQITSPGGICTHKPLFPNINLYDILSTLFTFLAGVISSGGGIGGGGLFIPILTSAGQFAAHLAVPISITMIFGASLMTFFIQAFQRHPKADRPLIDYQVCLLLEPATLAGTVIGVFFNVMFPGWLILMLVLLLLIVTDYRMFKKAIEEWKKEGEEAKLNVPLDRNSETAPLVGTSDDSDDEELSANQENILDEDGRDAKAPPKSPTGQYSGIETPDPDVDATTGVAANRSAELEEILKSESGTPWFTLLVLVTCWVVIFLISLFKGAHGAPSVVNVEHCSPWYWFLSVIIFPIVFVMTFLIGWYLVRSHRRKSELNYSFHKGDVQYTAFNVFWYPLLCVFAGVMASLVGIGGGMIKSPLLMELGVPPSVAGASASFMILFTSSISTVQFIILGLLPWDYGLWFAANGFIAGLIGTLLIAHLVKKYNKQSIIVFSVAVAIAFAIVLMFGVGLYGVIRDIQDGVYMGFRKPC</sequence>
<keyword evidence="2 6" id="KW-0812">Transmembrane</keyword>
<dbReference type="GO" id="GO:0016567">
    <property type="term" value="P:protein ubiquitination"/>
    <property type="evidence" value="ECO:0007669"/>
    <property type="project" value="TreeGrafter"/>
</dbReference>
<protein>
    <submittedName>
        <fullName evidence="8">Sulfite exporter TauE</fullName>
    </submittedName>
</protein>
<evidence type="ECO:0000256" key="1">
    <source>
        <dbReference type="ARBA" id="ARBA00004141"/>
    </source>
</evidence>
<dbReference type="PANTHER" id="PTHR14255:SF3">
    <property type="entry name" value="SULFITE EXPORTER TAUE_SAFE FAMILY PROTEIN 5-RELATED"/>
    <property type="match status" value="1"/>
</dbReference>
<keyword evidence="7" id="KW-0732">Signal</keyword>
<feature type="transmembrane region" description="Helical" evidence="6">
    <location>
        <begin position="202"/>
        <end position="221"/>
    </location>
</feature>
<dbReference type="AlphaFoldDB" id="A0AAW2ZFE6"/>
<dbReference type="GO" id="GO:0016020">
    <property type="term" value="C:membrane"/>
    <property type="evidence" value="ECO:0007669"/>
    <property type="project" value="UniProtKB-SubCell"/>
</dbReference>
<dbReference type="PANTHER" id="PTHR14255">
    <property type="entry name" value="CEREBLON"/>
    <property type="match status" value="1"/>
</dbReference>
<evidence type="ECO:0000256" key="6">
    <source>
        <dbReference type="SAM" id="Phobius"/>
    </source>
</evidence>
<evidence type="ECO:0000256" key="5">
    <source>
        <dbReference type="SAM" id="MobiDB-lite"/>
    </source>
</evidence>
<keyword evidence="3 6" id="KW-1133">Transmembrane helix</keyword>
<gene>
    <name evidence="8" type="ORF">AKO1_004163</name>
</gene>
<proteinExistence type="predicted"/>
<feature type="transmembrane region" description="Helical" evidence="6">
    <location>
        <begin position="507"/>
        <end position="534"/>
    </location>
</feature>
<evidence type="ECO:0000256" key="4">
    <source>
        <dbReference type="ARBA" id="ARBA00023136"/>
    </source>
</evidence>
<dbReference type="EMBL" id="JAOPGA020001346">
    <property type="protein sequence ID" value="KAL0487446.1"/>
    <property type="molecule type" value="Genomic_DNA"/>
</dbReference>
<feature type="transmembrane region" description="Helical" evidence="6">
    <location>
        <begin position="449"/>
        <end position="473"/>
    </location>
</feature>
<dbReference type="Proteomes" id="UP001431209">
    <property type="component" value="Unassembled WGS sequence"/>
</dbReference>
<organism evidence="8 9">
    <name type="scientific">Acrasis kona</name>
    <dbReference type="NCBI Taxonomy" id="1008807"/>
    <lineage>
        <taxon>Eukaryota</taxon>
        <taxon>Discoba</taxon>
        <taxon>Heterolobosea</taxon>
        <taxon>Tetramitia</taxon>
        <taxon>Eutetramitia</taxon>
        <taxon>Acrasidae</taxon>
        <taxon>Acrasis</taxon>
    </lineage>
</organism>
<feature type="region of interest" description="Disordered" evidence="5">
    <location>
        <begin position="268"/>
        <end position="300"/>
    </location>
</feature>
<comment type="subcellular location">
    <subcellularLocation>
        <location evidence="1">Membrane</location>
        <topology evidence="1">Multi-pass membrane protein</topology>
    </subcellularLocation>
</comment>
<evidence type="ECO:0000256" key="7">
    <source>
        <dbReference type="SAM" id="SignalP"/>
    </source>
</evidence>
<accession>A0AAW2ZFE6</accession>
<feature type="transmembrane region" description="Helical" evidence="6">
    <location>
        <begin position="363"/>
        <end position="385"/>
    </location>
</feature>
<reference evidence="8 9" key="1">
    <citation type="submission" date="2024-03" db="EMBL/GenBank/DDBJ databases">
        <title>The Acrasis kona genome and developmental transcriptomes reveal deep origins of eukaryotic multicellular pathways.</title>
        <authorList>
            <person name="Sheikh S."/>
            <person name="Fu C.-J."/>
            <person name="Brown M.W."/>
            <person name="Baldauf S.L."/>
        </authorList>
    </citation>
    <scope>NUCLEOTIDE SEQUENCE [LARGE SCALE GENOMIC DNA]</scope>
    <source>
        <strain evidence="8 9">ATCC MYA-3509</strain>
    </source>
</reference>
<keyword evidence="4 6" id="KW-0472">Membrane</keyword>
<evidence type="ECO:0000256" key="3">
    <source>
        <dbReference type="ARBA" id="ARBA00022989"/>
    </source>
</evidence>
<feature type="transmembrane region" description="Helical" evidence="6">
    <location>
        <begin position="137"/>
        <end position="161"/>
    </location>
</feature>
<evidence type="ECO:0000313" key="9">
    <source>
        <dbReference type="Proteomes" id="UP001431209"/>
    </source>
</evidence>
<feature type="chain" id="PRO_5043587660" evidence="7">
    <location>
        <begin position="22"/>
        <end position="549"/>
    </location>
</feature>
<dbReference type="SUPFAM" id="SSF103473">
    <property type="entry name" value="MFS general substrate transporter"/>
    <property type="match status" value="1"/>
</dbReference>
<dbReference type="InterPro" id="IPR036259">
    <property type="entry name" value="MFS_trans_sf"/>
</dbReference>
<dbReference type="GO" id="GO:0031464">
    <property type="term" value="C:Cul4A-RING E3 ubiquitin ligase complex"/>
    <property type="evidence" value="ECO:0007669"/>
    <property type="project" value="TreeGrafter"/>
</dbReference>
<dbReference type="Pfam" id="PF01925">
    <property type="entry name" value="TauE"/>
    <property type="match status" value="2"/>
</dbReference>
<name>A0AAW2ZFE6_9EUKA</name>
<keyword evidence="9" id="KW-1185">Reference proteome</keyword>
<feature type="transmembrane region" description="Helical" evidence="6">
    <location>
        <begin position="324"/>
        <end position="343"/>
    </location>
</feature>
<feature type="transmembrane region" description="Helical" evidence="6">
    <location>
        <begin position="480"/>
        <end position="501"/>
    </location>
</feature>